<comment type="subcellular location">
    <subcellularLocation>
        <location evidence="1">Cytoplasm</location>
    </subcellularLocation>
</comment>
<evidence type="ECO:0000313" key="10">
    <source>
        <dbReference type="Proteomes" id="UP000503399"/>
    </source>
</evidence>
<keyword evidence="7" id="KW-1278">Translocase</keyword>
<dbReference type="SUPFAM" id="SSF52540">
    <property type="entry name" value="P-loop containing nucleoside triphosphate hydrolases"/>
    <property type="match status" value="1"/>
</dbReference>
<dbReference type="Pfam" id="PF18269">
    <property type="entry name" value="T3SS_ATPase_C"/>
    <property type="match status" value="1"/>
</dbReference>
<dbReference type="Pfam" id="PF00006">
    <property type="entry name" value="ATP-synt_ab"/>
    <property type="match status" value="1"/>
</dbReference>
<keyword evidence="10" id="KW-1185">Reference proteome</keyword>
<protein>
    <submittedName>
        <fullName evidence="9">Flagellar-specific ATPase subunit of export apparatus</fullName>
    </submittedName>
</protein>
<evidence type="ECO:0000313" key="9">
    <source>
        <dbReference type="EMBL" id="CAB1128012.1"/>
    </source>
</evidence>
<dbReference type="FunFam" id="3.40.50.12240:FF:000002">
    <property type="entry name" value="Flagellum-specific ATP synthase FliI"/>
    <property type="match status" value="1"/>
</dbReference>
<proteinExistence type="predicted"/>
<dbReference type="InterPro" id="IPR040627">
    <property type="entry name" value="T3SS_ATPase_C"/>
</dbReference>
<dbReference type="PANTHER" id="PTHR15184">
    <property type="entry name" value="ATP SYNTHASE"/>
    <property type="match status" value="1"/>
</dbReference>
<dbReference type="GO" id="GO:0005524">
    <property type="term" value="F:ATP binding"/>
    <property type="evidence" value="ECO:0007669"/>
    <property type="project" value="UniProtKB-KW"/>
</dbReference>
<dbReference type="GO" id="GO:0030254">
    <property type="term" value="P:protein secretion by the type III secretion system"/>
    <property type="evidence" value="ECO:0007669"/>
    <property type="project" value="InterPro"/>
</dbReference>
<evidence type="ECO:0000256" key="6">
    <source>
        <dbReference type="ARBA" id="ARBA00022927"/>
    </source>
</evidence>
<dbReference type="KEGG" id="hfv:R50_0506"/>
<keyword evidence="6" id="KW-0653">Protein transport</keyword>
<feature type="domain" description="AAA+ ATPase" evidence="8">
    <location>
        <begin position="154"/>
        <end position="334"/>
    </location>
</feature>
<dbReference type="InterPro" id="IPR050053">
    <property type="entry name" value="ATPase_alpha/beta_chains"/>
</dbReference>
<evidence type="ECO:0000256" key="4">
    <source>
        <dbReference type="ARBA" id="ARBA00022741"/>
    </source>
</evidence>
<dbReference type="InterPro" id="IPR005714">
    <property type="entry name" value="ATPase_T3SS_FliI/YscN"/>
</dbReference>
<name>A0A6F8ZEX6_9FIRM</name>
<organism evidence="9 10">
    <name type="scientific">Candidatus Hydrogenisulfobacillus filiaventi</name>
    <dbReference type="NCBI Taxonomy" id="2707344"/>
    <lineage>
        <taxon>Bacteria</taxon>
        <taxon>Bacillati</taxon>
        <taxon>Bacillota</taxon>
        <taxon>Clostridia</taxon>
        <taxon>Eubacteriales</taxon>
        <taxon>Clostridiales Family XVII. Incertae Sedis</taxon>
        <taxon>Candidatus Hydrogenisulfobacillus</taxon>
    </lineage>
</organism>
<dbReference type="GO" id="GO:0030257">
    <property type="term" value="C:type III protein secretion system complex"/>
    <property type="evidence" value="ECO:0007669"/>
    <property type="project" value="InterPro"/>
</dbReference>
<accession>A0A6F8ZEX6</accession>
<evidence type="ECO:0000256" key="1">
    <source>
        <dbReference type="ARBA" id="ARBA00004496"/>
    </source>
</evidence>
<reference evidence="9 10" key="1">
    <citation type="submission" date="2020-02" db="EMBL/GenBank/DDBJ databases">
        <authorList>
            <person name="Hogendoorn C."/>
        </authorList>
    </citation>
    <scope>NUCLEOTIDE SEQUENCE [LARGE SCALE GENOMIC DNA]</scope>
    <source>
        <strain evidence="9">R501</strain>
    </source>
</reference>
<dbReference type="EMBL" id="LR778114">
    <property type="protein sequence ID" value="CAB1128012.1"/>
    <property type="molecule type" value="Genomic_DNA"/>
</dbReference>
<dbReference type="GO" id="GO:0016887">
    <property type="term" value="F:ATP hydrolysis activity"/>
    <property type="evidence" value="ECO:0007669"/>
    <property type="project" value="InterPro"/>
</dbReference>
<dbReference type="NCBIfam" id="TIGR01026">
    <property type="entry name" value="fliI_yscN"/>
    <property type="match status" value="1"/>
</dbReference>
<evidence type="ECO:0000256" key="5">
    <source>
        <dbReference type="ARBA" id="ARBA00022840"/>
    </source>
</evidence>
<dbReference type="SMART" id="SM00382">
    <property type="entry name" value="AAA"/>
    <property type="match status" value="1"/>
</dbReference>
<keyword evidence="2" id="KW-0813">Transport</keyword>
<dbReference type="InterPro" id="IPR027417">
    <property type="entry name" value="P-loop_NTPase"/>
</dbReference>
<dbReference type="Gene3D" id="3.40.50.12240">
    <property type="match status" value="1"/>
</dbReference>
<gene>
    <name evidence="9" type="primary">fliI</name>
    <name evidence="9" type="ORF">R50_0506</name>
</gene>
<keyword evidence="3" id="KW-0963">Cytoplasm</keyword>
<keyword evidence="4" id="KW-0547">Nucleotide-binding</keyword>
<dbReference type="PANTHER" id="PTHR15184:SF9">
    <property type="entry name" value="SPI-1 TYPE 3 SECRETION SYSTEM ATPASE"/>
    <property type="match status" value="1"/>
</dbReference>
<dbReference type="GO" id="GO:0046933">
    <property type="term" value="F:proton-transporting ATP synthase activity, rotational mechanism"/>
    <property type="evidence" value="ECO:0007669"/>
    <property type="project" value="TreeGrafter"/>
</dbReference>
<keyword evidence="9" id="KW-0966">Cell projection</keyword>
<keyword evidence="5" id="KW-0067">ATP-binding</keyword>
<dbReference type="AlphaFoldDB" id="A0A6F8ZEX6"/>
<dbReference type="InterPro" id="IPR003593">
    <property type="entry name" value="AAA+_ATPase"/>
</dbReference>
<dbReference type="InterPro" id="IPR000194">
    <property type="entry name" value="ATPase_F1/V1/A1_a/bsu_nucl-bd"/>
</dbReference>
<evidence type="ECO:0000256" key="2">
    <source>
        <dbReference type="ARBA" id="ARBA00022448"/>
    </source>
</evidence>
<evidence type="ECO:0000256" key="3">
    <source>
        <dbReference type="ARBA" id="ARBA00022490"/>
    </source>
</evidence>
<keyword evidence="9" id="KW-0969">Cilium</keyword>
<sequence>MITVDALRRRLAGVDPLPPIGWVEEVVGLGVVSEGPRRAIGDAVRIRPAGGGELPAEVIGFRPGGRLLLLPLGEAAGLEAGDVVRADGPLRVPVGSGIRGRLLDGLGRPLDGGPPWGARVPLAGRPPAPLERRPIREPLWTGVAAIDALLTLGRGQRIGIFAGAGVGKTTLMHQILEGTAADLAVVALVGERGREVAEFYQSLDASRRDRIVVVATTAAEPPLLRLKAVETATRMAEAARDQGLQVLLLVDSLTRVAMAAREVGLAAGEPPSARGYPPSVFAMLPRLFERAGATARGSITAVYTVLLDGDDPDDPVSDAVRGLLDGGIYLARELAERHQFPAIDLTRSLSRVMPAVVPAAQWEVAGEVRRLLSRFERARDLVELGAYRPGRDAELDRALAVVPAVWEALRQAPGEHVDPVQALARVEAALRTPPLTAELEEAEA</sequence>
<keyword evidence="9" id="KW-0282">Flagellum</keyword>
<evidence type="ECO:0000259" key="8">
    <source>
        <dbReference type="SMART" id="SM00382"/>
    </source>
</evidence>
<evidence type="ECO:0000256" key="7">
    <source>
        <dbReference type="ARBA" id="ARBA00022967"/>
    </source>
</evidence>
<dbReference type="Proteomes" id="UP000503399">
    <property type="component" value="Chromosome"/>
</dbReference>
<dbReference type="GO" id="GO:0005737">
    <property type="term" value="C:cytoplasm"/>
    <property type="evidence" value="ECO:0007669"/>
    <property type="project" value="UniProtKB-SubCell"/>
</dbReference>